<dbReference type="Proteomes" id="UP000266042">
    <property type="component" value="Unassembled WGS sequence"/>
</dbReference>
<evidence type="ECO:0000313" key="2">
    <source>
        <dbReference type="Proteomes" id="UP000266042"/>
    </source>
</evidence>
<gene>
    <name evidence="1" type="ORF">SMC3_08250</name>
</gene>
<protein>
    <submittedName>
        <fullName evidence="1">Uncharacterized protein</fullName>
    </submittedName>
</protein>
<sequence length="286" mass="31814">MTVDQNAVVSRVYADLQTLAEPRRVSAARTEEYFRRGGVLGQRGFQSRYLDLLVDRHKMREYEATGELSGALECLDLVGLMDRRSVTSLGAALLPVLSHEGVSSPFVWYALWINLSCAWLGAMSWNMLTRQGPTVTLLVEPLCSYLCGDNTVDSLDRGAASSLEDSFRNTPWGQLGIGGVPAYGRRLWTRTPPTEVDPLVVLYGLYRASDVSSMLAIDKDQLARLPYGPCMALGIDGSTAEHQLLSLWLPGLLTQRREGKRVMFSIQAEKDACDVVKEYSRRRGYQ</sequence>
<dbReference type="EMBL" id="QXIW01000033">
    <property type="protein sequence ID" value="RIE11769.1"/>
    <property type="molecule type" value="Genomic_DNA"/>
</dbReference>
<accession>A0A398DDQ8</accession>
<dbReference type="RefSeq" id="WP_119090032.1">
    <property type="nucleotide sequence ID" value="NZ_QXIW01000033.1"/>
</dbReference>
<dbReference type="AlphaFoldDB" id="A0A398DDQ8"/>
<name>A0A398DDQ8_9BACT</name>
<organism evidence="1 2">
    <name type="scientific">Candidatus Cryosericum hinesii</name>
    <dbReference type="NCBI Taxonomy" id="2290915"/>
    <lineage>
        <taxon>Bacteria</taxon>
        <taxon>Pseudomonadati</taxon>
        <taxon>Caldisericota/Cryosericota group</taxon>
        <taxon>Candidatus Cryosericota</taxon>
        <taxon>Candidatus Cryosericia</taxon>
        <taxon>Candidatus Cryosericales</taxon>
        <taxon>Candidatus Cryosericaceae</taxon>
        <taxon>Candidatus Cryosericum</taxon>
    </lineage>
</organism>
<reference evidence="1 2" key="1">
    <citation type="submission" date="2018-09" db="EMBL/GenBank/DDBJ databases">
        <title>Discovery and Ecogenomic Context for Candidatus Cryosericales, a Global Caldiserica Order Active in Thawing Permafrost.</title>
        <authorList>
            <person name="Martinez M.A."/>
            <person name="Woodcroft B.J."/>
            <person name="Ignacio Espinoza J.C."/>
            <person name="Zayed A."/>
            <person name="Singleton C.M."/>
            <person name="Boyd J."/>
            <person name="Li Y.-F."/>
            <person name="Purvine S."/>
            <person name="Maughan H."/>
            <person name="Hodgkins S.B."/>
            <person name="Anderson D."/>
            <person name="Sederholm M."/>
            <person name="Temperton B."/>
            <person name="Saleska S.R."/>
            <person name="Tyson G.W."/>
            <person name="Rich V.I."/>
        </authorList>
    </citation>
    <scope>NUCLEOTIDE SEQUENCE [LARGE SCALE GENOMIC DNA]</scope>
    <source>
        <strain evidence="1 2">SMC3</strain>
    </source>
</reference>
<proteinExistence type="predicted"/>
<evidence type="ECO:0000313" key="1">
    <source>
        <dbReference type="EMBL" id="RIE11769.1"/>
    </source>
</evidence>
<comment type="caution">
    <text evidence="1">The sequence shown here is derived from an EMBL/GenBank/DDBJ whole genome shotgun (WGS) entry which is preliminary data.</text>
</comment>